<reference evidence="1" key="1">
    <citation type="submission" date="2020-05" db="EMBL/GenBank/DDBJ databases">
        <title>WGS assembly of Panicum virgatum.</title>
        <authorList>
            <person name="Lovell J.T."/>
            <person name="Jenkins J."/>
            <person name="Shu S."/>
            <person name="Juenger T.E."/>
            <person name="Schmutz J."/>
        </authorList>
    </citation>
    <scope>NUCLEOTIDE SEQUENCE</scope>
    <source>
        <strain evidence="1">AP13</strain>
    </source>
</reference>
<name>A0A8T0WGN8_PANVG</name>
<comment type="caution">
    <text evidence="1">The sequence shown here is derived from an EMBL/GenBank/DDBJ whole genome shotgun (WGS) entry which is preliminary data.</text>
</comment>
<keyword evidence="2" id="KW-1185">Reference proteome</keyword>
<evidence type="ECO:0000313" key="2">
    <source>
        <dbReference type="Proteomes" id="UP000823388"/>
    </source>
</evidence>
<sequence length="141" mass="14172">MPATTTTRARCCSFPRRPQLQLSSASAAPAVAVAARARAQHVSGGGGISAANAGARRGSSLAGALCAMISANTWHCTCPAPAVTRSMYSSASRYTAGTAASRMAPGAITDYSSASASMTHRPRAPPHGEAPVASAFLDIVP</sequence>
<gene>
    <name evidence="1" type="ORF">PVAP13_2KG363455</name>
</gene>
<proteinExistence type="predicted"/>
<accession>A0A8T0WGN8</accession>
<dbReference type="AlphaFoldDB" id="A0A8T0WGN8"/>
<dbReference type="Proteomes" id="UP000823388">
    <property type="component" value="Chromosome 2K"/>
</dbReference>
<organism evidence="1 2">
    <name type="scientific">Panicum virgatum</name>
    <name type="common">Blackwell switchgrass</name>
    <dbReference type="NCBI Taxonomy" id="38727"/>
    <lineage>
        <taxon>Eukaryota</taxon>
        <taxon>Viridiplantae</taxon>
        <taxon>Streptophyta</taxon>
        <taxon>Embryophyta</taxon>
        <taxon>Tracheophyta</taxon>
        <taxon>Spermatophyta</taxon>
        <taxon>Magnoliopsida</taxon>
        <taxon>Liliopsida</taxon>
        <taxon>Poales</taxon>
        <taxon>Poaceae</taxon>
        <taxon>PACMAD clade</taxon>
        <taxon>Panicoideae</taxon>
        <taxon>Panicodae</taxon>
        <taxon>Paniceae</taxon>
        <taxon>Panicinae</taxon>
        <taxon>Panicum</taxon>
        <taxon>Panicum sect. Hiantes</taxon>
    </lineage>
</organism>
<dbReference type="EMBL" id="CM029039">
    <property type="protein sequence ID" value="KAG2645317.1"/>
    <property type="molecule type" value="Genomic_DNA"/>
</dbReference>
<protein>
    <submittedName>
        <fullName evidence="1">Uncharacterized protein</fullName>
    </submittedName>
</protein>
<evidence type="ECO:0000313" key="1">
    <source>
        <dbReference type="EMBL" id="KAG2645317.1"/>
    </source>
</evidence>